<feature type="domain" description="DUF5648" evidence="1">
    <location>
        <begin position="157"/>
        <end position="283"/>
    </location>
</feature>
<name>A0AA96VJ06_9STRE</name>
<dbReference type="EMBL" id="CP118734">
    <property type="protein sequence ID" value="WNY49013.1"/>
    <property type="molecule type" value="Genomic_DNA"/>
</dbReference>
<proteinExistence type="predicted"/>
<sequence>MKLRTIILLLVGIFSLVGLSPMNATSIFANEQTYDYLPSEIYFDRNTIPKGNLVVGDSGQIRPNQNSIFKDFEYAFKYKLSDFGVISIDEKGNWETIGPGQVTLWVHGRSEYNESPEFEAELDKHGIVRVNAGIYPTVVPDYVKTHIIVTENPLSTEVYRLYNPNLKVHLYTQDSNEYNVLATRGWEQEGVAWLSHNTEGEPVFRLYHPGLKVHLYTRDVNEFAVLVSRGWNQEGIAYRSKGDKEIYRLYHEGVKKHLYTTNEVEIDILSTRGWRYEGIAWYGS</sequence>
<gene>
    <name evidence="2" type="ORF">PW220_09880</name>
</gene>
<keyword evidence="3" id="KW-1185">Reference proteome</keyword>
<evidence type="ECO:0000313" key="2">
    <source>
        <dbReference type="EMBL" id="WNY49013.1"/>
    </source>
</evidence>
<dbReference type="RefSeq" id="WP_153046711.1">
    <property type="nucleotide sequence ID" value="NZ_CP118734.1"/>
</dbReference>
<accession>A0AA96VJ06</accession>
<protein>
    <recommendedName>
        <fullName evidence="1">DUF5648 domain-containing protein</fullName>
    </recommendedName>
</protein>
<dbReference type="Proteomes" id="UP001301526">
    <property type="component" value="Chromosome"/>
</dbReference>
<dbReference type="AlphaFoldDB" id="A0AA96VJ06"/>
<evidence type="ECO:0000313" key="3">
    <source>
        <dbReference type="Proteomes" id="UP001301526"/>
    </source>
</evidence>
<reference evidence="2 3" key="1">
    <citation type="submission" date="2023-02" db="EMBL/GenBank/DDBJ databases">
        <title>Streptococcus sp. Genome Sequencing and Assembly.</title>
        <authorList>
            <person name="Shore S.M."/>
            <person name="Nicholson T.L."/>
        </authorList>
    </citation>
    <scope>NUCLEOTIDE SEQUENCE [LARGE SCALE GENOMIC DNA]</scope>
    <source>
        <strain evidence="2 3">29892</strain>
    </source>
</reference>
<evidence type="ECO:0000259" key="1">
    <source>
        <dbReference type="Pfam" id="PF18885"/>
    </source>
</evidence>
<organism evidence="2 3">
    <name type="scientific">Streptococcus iners subsp. hyiners</name>
    <dbReference type="NCBI Taxonomy" id="3028083"/>
    <lineage>
        <taxon>Bacteria</taxon>
        <taxon>Bacillati</taxon>
        <taxon>Bacillota</taxon>
        <taxon>Bacilli</taxon>
        <taxon>Lactobacillales</taxon>
        <taxon>Streptococcaceae</taxon>
        <taxon>Streptococcus</taxon>
        <taxon>Streptococcus iners</taxon>
    </lineage>
</organism>
<dbReference type="Pfam" id="PF18885">
    <property type="entry name" value="DUF5648"/>
    <property type="match status" value="1"/>
</dbReference>
<dbReference type="InterPro" id="IPR043708">
    <property type="entry name" value="DUF5648"/>
</dbReference>